<dbReference type="Gene3D" id="3.80.10.10">
    <property type="entry name" value="Ribonuclease Inhibitor"/>
    <property type="match status" value="1"/>
</dbReference>
<gene>
    <name evidence="1" type="ORF">R3P38DRAFT_3008100</name>
</gene>
<proteinExistence type="predicted"/>
<dbReference type="AlphaFoldDB" id="A0AAW0AJZ9"/>
<sequence>MHRCWEIAELVHLVFNELDPYIPGIFYVTHPLRMNAIALCRLAQTCRRFSDPALDVLWRVNEGFISLLRCLPSHAWEIREGRFIVVSPLDLEDWARCLDHSKRVKIFSYRGDPIIVDSSALESMISLPPGTLLPNVTALTPQNWNFLFNQDRALFSYLTLLLGPRVDNVSVFLDGPTFRSSALLSFASHFRCLEHVHIGAPPTQQQIALKCVPSFITLIAPRTLDVLGLNHQAYRHISSLSNLVTLTSKVTIGNIIAMPFPGPSRPSPETAFPALRELQLTVSIPYFAINFLSVFHDAPLTTLCLSTTEESTAENVFALLPAISDACAICHLETLRIFLCEDKDLVFDDPSSYTLTFEFIRHLLVYRNLHHFSLACPVGFELHDISMETIGRALPRLKILYVMGDLSPLVVPESHPTLSSLVTLSQLCSRLHKVWLAVDTISVPLVPCDSGGKTSALTWHPLDSVLHRATDVAKFLSANLPGLHIRSPNQVWREVGDLLIARVETARE</sequence>
<evidence type="ECO:0000313" key="2">
    <source>
        <dbReference type="Proteomes" id="UP001362999"/>
    </source>
</evidence>
<reference evidence="1 2" key="1">
    <citation type="journal article" date="2024" name="J Genomics">
        <title>Draft genome sequencing and assembly of Favolaschia claudopus CIRM-BRFM 2984 isolated from oak limbs.</title>
        <authorList>
            <person name="Navarro D."/>
            <person name="Drula E."/>
            <person name="Chaduli D."/>
            <person name="Cazenave R."/>
            <person name="Ahrendt S."/>
            <person name="Wang J."/>
            <person name="Lipzen A."/>
            <person name="Daum C."/>
            <person name="Barry K."/>
            <person name="Grigoriev I.V."/>
            <person name="Favel A."/>
            <person name="Rosso M.N."/>
            <person name="Martin F."/>
        </authorList>
    </citation>
    <scope>NUCLEOTIDE SEQUENCE [LARGE SCALE GENOMIC DNA]</scope>
    <source>
        <strain evidence="1 2">CIRM-BRFM 2984</strain>
    </source>
</reference>
<name>A0AAW0AJZ9_9AGAR</name>
<protein>
    <recommendedName>
        <fullName evidence="3">F-box domain-containing protein</fullName>
    </recommendedName>
</protein>
<keyword evidence="2" id="KW-1185">Reference proteome</keyword>
<dbReference type="InterPro" id="IPR032675">
    <property type="entry name" value="LRR_dom_sf"/>
</dbReference>
<accession>A0AAW0AJZ9</accession>
<dbReference type="Proteomes" id="UP001362999">
    <property type="component" value="Unassembled WGS sequence"/>
</dbReference>
<evidence type="ECO:0008006" key="3">
    <source>
        <dbReference type="Google" id="ProtNLM"/>
    </source>
</evidence>
<comment type="caution">
    <text evidence="1">The sequence shown here is derived from an EMBL/GenBank/DDBJ whole genome shotgun (WGS) entry which is preliminary data.</text>
</comment>
<evidence type="ECO:0000313" key="1">
    <source>
        <dbReference type="EMBL" id="KAK7013030.1"/>
    </source>
</evidence>
<organism evidence="1 2">
    <name type="scientific">Favolaschia claudopus</name>
    <dbReference type="NCBI Taxonomy" id="2862362"/>
    <lineage>
        <taxon>Eukaryota</taxon>
        <taxon>Fungi</taxon>
        <taxon>Dikarya</taxon>
        <taxon>Basidiomycota</taxon>
        <taxon>Agaricomycotina</taxon>
        <taxon>Agaricomycetes</taxon>
        <taxon>Agaricomycetidae</taxon>
        <taxon>Agaricales</taxon>
        <taxon>Marasmiineae</taxon>
        <taxon>Mycenaceae</taxon>
        <taxon>Favolaschia</taxon>
    </lineage>
</organism>
<dbReference type="EMBL" id="JAWWNJ010000061">
    <property type="protein sequence ID" value="KAK7013030.1"/>
    <property type="molecule type" value="Genomic_DNA"/>
</dbReference>